<comment type="caution">
    <text evidence="2">The sequence shown here is derived from an EMBL/GenBank/DDBJ whole genome shotgun (WGS) entry which is preliminary data.</text>
</comment>
<protein>
    <submittedName>
        <fullName evidence="2">Uncharacterized protein</fullName>
    </submittedName>
</protein>
<dbReference type="Proteomes" id="UP001302126">
    <property type="component" value="Unassembled WGS sequence"/>
</dbReference>
<keyword evidence="3" id="KW-1185">Reference proteome</keyword>
<sequence>MIPMMTRLPPRSSASRPDRRHLLQPRRTRKAKVPLPGATPRNPRLPKASPIRAKPIRTRPTRKMKTRTTVTRAIPTRTTVTRAIPTRTRARRTSPSRTSPRTTTPRTTRTRMNPRRAIPRPSPTMRGTRLMTRPSCPILILTRLASASPAFWAEEPTAWRMTLPVAAGRSPYLWQQYA</sequence>
<feature type="compositionally biased region" description="Basic residues" evidence="1">
    <location>
        <begin position="108"/>
        <end position="118"/>
    </location>
</feature>
<evidence type="ECO:0000313" key="3">
    <source>
        <dbReference type="Proteomes" id="UP001302126"/>
    </source>
</evidence>
<evidence type="ECO:0000256" key="1">
    <source>
        <dbReference type="SAM" id="MobiDB-lite"/>
    </source>
</evidence>
<evidence type="ECO:0000313" key="2">
    <source>
        <dbReference type="EMBL" id="KAK4190041.1"/>
    </source>
</evidence>
<feature type="region of interest" description="Disordered" evidence="1">
    <location>
        <begin position="81"/>
        <end position="130"/>
    </location>
</feature>
<feature type="compositionally biased region" description="Low complexity" evidence="1">
    <location>
        <begin position="95"/>
        <end position="107"/>
    </location>
</feature>
<feature type="compositionally biased region" description="Basic residues" evidence="1">
    <location>
        <begin position="22"/>
        <end position="32"/>
    </location>
</feature>
<name>A0AAN7AIM6_9PEZI</name>
<organism evidence="2 3">
    <name type="scientific">Podospora australis</name>
    <dbReference type="NCBI Taxonomy" id="1536484"/>
    <lineage>
        <taxon>Eukaryota</taxon>
        <taxon>Fungi</taxon>
        <taxon>Dikarya</taxon>
        <taxon>Ascomycota</taxon>
        <taxon>Pezizomycotina</taxon>
        <taxon>Sordariomycetes</taxon>
        <taxon>Sordariomycetidae</taxon>
        <taxon>Sordariales</taxon>
        <taxon>Podosporaceae</taxon>
        <taxon>Podospora</taxon>
    </lineage>
</organism>
<gene>
    <name evidence="2" type="ORF">QBC35DRAFT_491147</name>
</gene>
<reference evidence="2" key="1">
    <citation type="journal article" date="2023" name="Mol. Phylogenet. Evol.">
        <title>Genome-scale phylogeny and comparative genomics of the fungal order Sordariales.</title>
        <authorList>
            <person name="Hensen N."/>
            <person name="Bonometti L."/>
            <person name="Westerberg I."/>
            <person name="Brannstrom I.O."/>
            <person name="Guillou S."/>
            <person name="Cros-Aarteil S."/>
            <person name="Calhoun S."/>
            <person name="Haridas S."/>
            <person name="Kuo A."/>
            <person name="Mondo S."/>
            <person name="Pangilinan J."/>
            <person name="Riley R."/>
            <person name="LaButti K."/>
            <person name="Andreopoulos B."/>
            <person name="Lipzen A."/>
            <person name="Chen C."/>
            <person name="Yan M."/>
            <person name="Daum C."/>
            <person name="Ng V."/>
            <person name="Clum A."/>
            <person name="Steindorff A."/>
            <person name="Ohm R.A."/>
            <person name="Martin F."/>
            <person name="Silar P."/>
            <person name="Natvig D.O."/>
            <person name="Lalanne C."/>
            <person name="Gautier V."/>
            <person name="Ament-Velasquez S.L."/>
            <person name="Kruys A."/>
            <person name="Hutchinson M.I."/>
            <person name="Powell A.J."/>
            <person name="Barry K."/>
            <person name="Miller A.N."/>
            <person name="Grigoriev I.V."/>
            <person name="Debuchy R."/>
            <person name="Gladieux P."/>
            <person name="Hiltunen Thoren M."/>
            <person name="Johannesson H."/>
        </authorList>
    </citation>
    <scope>NUCLEOTIDE SEQUENCE</scope>
    <source>
        <strain evidence="2">PSN309</strain>
    </source>
</reference>
<feature type="compositionally biased region" description="Basic residues" evidence="1">
    <location>
        <begin position="54"/>
        <end position="66"/>
    </location>
</feature>
<dbReference type="AlphaFoldDB" id="A0AAN7AIM6"/>
<accession>A0AAN7AIM6</accession>
<reference evidence="2" key="2">
    <citation type="submission" date="2023-05" db="EMBL/GenBank/DDBJ databases">
        <authorList>
            <consortium name="Lawrence Berkeley National Laboratory"/>
            <person name="Steindorff A."/>
            <person name="Hensen N."/>
            <person name="Bonometti L."/>
            <person name="Westerberg I."/>
            <person name="Brannstrom I.O."/>
            <person name="Guillou S."/>
            <person name="Cros-Aarteil S."/>
            <person name="Calhoun S."/>
            <person name="Haridas S."/>
            <person name="Kuo A."/>
            <person name="Mondo S."/>
            <person name="Pangilinan J."/>
            <person name="Riley R."/>
            <person name="Labutti K."/>
            <person name="Andreopoulos B."/>
            <person name="Lipzen A."/>
            <person name="Chen C."/>
            <person name="Yanf M."/>
            <person name="Daum C."/>
            <person name="Ng V."/>
            <person name="Clum A."/>
            <person name="Ohm R."/>
            <person name="Martin F."/>
            <person name="Silar P."/>
            <person name="Natvig D."/>
            <person name="Lalanne C."/>
            <person name="Gautier V."/>
            <person name="Ament-Velasquez S.L."/>
            <person name="Kruys A."/>
            <person name="Hutchinson M.I."/>
            <person name="Powell A.J."/>
            <person name="Barry K."/>
            <person name="Miller A.N."/>
            <person name="Grigoriev I.V."/>
            <person name="Debuchy R."/>
            <person name="Gladieux P."/>
            <person name="Thoren M.H."/>
            <person name="Johannesson H."/>
        </authorList>
    </citation>
    <scope>NUCLEOTIDE SEQUENCE</scope>
    <source>
        <strain evidence="2">PSN309</strain>
    </source>
</reference>
<feature type="region of interest" description="Disordered" evidence="1">
    <location>
        <begin position="1"/>
        <end position="68"/>
    </location>
</feature>
<dbReference type="EMBL" id="MU864369">
    <property type="protein sequence ID" value="KAK4190041.1"/>
    <property type="molecule type" value="Genomic_DNA"/>
</dbReference>
<proteinExistence type="predicted"/>